<evidence type="ECO:0000256" key="1">
    <source>
        <dbReference type="SAM" id="MobiDB-lite"/>
    </source>
</evidence>
<dbReference type="PANTHER" id="PTHR43591">
    <property type="entry name" value="METHYLTRANSFERASE"/>
    <property type="match status" value="1"/>
</dbReference>
<dbReference type="GO" id="GO:0008757">
    <property type="term" value="F:S-adenosylmethionine-dependent methyltransferase activity"/>
    <property type="evidence" value="ECO:0007669"/>
    <property type="project" value="InterPro"/>
</dbReference>
<dbReference type="InterPro" id="IPR029063">
    <property type="entry name" value="SAM-dependent_MTases_sf"/>
</dbReference>
<dbReference type="Pfam" id="PF08241">
    <property type="entry name" value="Methyltransf_11"/>
    <property type="match status" value="1"/>
</dbReference>
<dbReference type="SUPFAM" id="SSF53335">
    <property type="entry name" value="S-adenosyl-L-methionine-dependent methyltransferases"/>
    <property type="match status" value="1"/>
</dbReference>
<dbReference type="Proteomes" id="UP000749646">
    <property type="component" value="Unassembled WGS sequence"/>
</dbReference>
<accession>A0A9P6M276</accession>
<dbReference type="AlphaFoldDB" id="A0A9P6M276"/>
<evidence type="ECO:0000313" key="3">
    <source>
        <dbReference type="EMBL" id="KAF9962750.1"/>
    </source>
</evidence>
<dbReference type="Gene3D" id="3.40.50.150">
    <property type="entry name" value="Vaccinia Virus protein VP39"/>
    <property type="match status" value="1"/>
</dbReference>
<dbReference type="InterPro" id="IPR013216">
    <property type="entry name" value="Methyltransf_11"/>
</dbReference>
<dbReference type="OrthoDB" id="2013972at2759"/>
<feature type="region of interest" description="Disordered" evidence="1">
    <location>
        <begin position="1"/>
        <end position="22"/>
    </location>
</feature>
<gene>
    <name evidence="3" type="ORF">BGZ65_008163</name>
</gene>
<proteinExistence type="predicted"/>
<evidence type="ECO:0000313" key="4">
    <source>
        <dbReference type="Proteomes" id="UP000749646"/>
    </source>
</evidence>
<dbReference type="EMBL" id="JAAAHW010006359">
    <property type="protein sequence ID" value="KAF9962750.1"/>
    <property type="molecule type" value="Genomic_DNA"/>
</dbReference>
<evidence type="ECO:0000259" key="2">
    <source>
        <dbReference type="Pfam" id="PF08241"/>
    </source>
</evidence>
<organism evidence="3 4">
    <name type="scientific">Modicella reniformis</name>
    <dbReference type="NCBI Taxonomy" id="1440133"/>
    <lineage>
        <taxon>Eukaryota</taxon>
        <taxon>Fungi</taxon>
        <taxon>Fungi incertae sedis</taxon>
        <taxon>Mucoromycota</taxon>
        <taxon>Mortierellomycotina</taxon>
        <taxon>Mortierellomycetes</taxon>
        <taxon>Mortierellales</taxon>
        <taxon>Mortierellaceae</taxon>
        <taxon>Modicella</taxon>
    </lineage>
</organism>
<sequence length="466" mass="53137">MTQQELQRQYQRNLSEHQVSDHLSARQALENGSAYARSQDFKQIPGANGHAPSIIASTANNESFYHQRSTTIHSGSNGSKTGRHNYRWIDGRRHHNIEEAVYVLPNDIDEMDRLHLQHYVIRHAFNGNTRAKFDGKIHKDVLDVGCGPEMSTEHTETNFTGIDISAVWPTEIRPRNCRFQVVNAIQGLPFEDNTFDFVYQRFMIFAYPAKDWPFIIQELLRVTKPGGIIELTEMPIMSNANGPELAKVLEVLEQGCISKGFDSNTAKRLDSLLRDAGLEEVKFCHASIPVGAWGAKVGQLMRENCAGLWASLRGWIKELTEMNDAQYDAMIKRIFIEYETHKCYSSDLSITAVDWDNAEYDRHPPQRPCHQHQYQSQHLYEDNPSHIDSGRFSDGFHSLSRTLSVAQNLSRLTDPHITPSNYHTQTQIQVGALMVVYNMSSVFMIVSRHTPGIARRSLIHLDHPVR</sequence>
<dbReference type="CDD" id="cd02440">
    <property type="entry name" value="AdoMet_MTases"/>
    <property type="match status" value="1"/>
</dbReference>
<comment type="caution">
    <text evidence="3">The sequence shown here is derived from an EMBL/GenBank/DDBJ whole genome shotgun (WGS) entry which is preliminary data.</text>
</comment>
<feature type="compositionally biased region" description="Polar residues" evidence="1">
    <location>
        <begin position="1"/>
        <end position="13"/>
    </location>
</feature>
<protein>
    <recommendedName>
        <fullName evidence="2">Methyltransferase type 11 domain-containing protein</fullName>
    </recommendedName>
</protein>
<name>A0A9P6M276_9FUNG</name>
<keyword evidence="4" id="KW-1185">Reference proteome</keyword>
<reference evidence="3" key="1">
    <citation type="journal article" date="2020" name="Fungal Divers.">
        <title>Resolving the Mortierellaceae phylogeny through synthesis of multi-gene phylogenetics and phylogenomics.</title>
        <authorList>
            <person name="Vandepol N."/>
            <person name="Liber J."/>
            <person name="Desiro A."/>
            <person name="Na H."/>
            <person name="Kennedy M."/>
            <person name="Barry K."/>
            <person name="Grigoriev I.V."/>
            <person name="Miller A.N."/>
            <person name="O'Donnell K."/>
            <person name="Stajich J.E."/>
            <person name="Bonito G."/>
        </authorList>
    </citation>
    <scope>NUCLEOTIDE SEQUENCE</scope>
    <source>
        <strain evidence="3">MES-2147</strain>
    </source>
</reference>
<feature type="domain" description="Methyltransferase type 11" evidence="2">
    <location>
        <begin position="142"/>
        <end position="229"/>
    </location>
</feature>